<proteinExistence type="predicted"/>
<reference evidence="1 2" key="1">
    <citation type="submission" date="2022-05" db="EMBL/GenBank/DDBJ databases">
        <authorList>
            <consortium name="Genoscope - CEA"/>
            <person name="William W."/>
        </authorList>
    </citation>
    <scope>NUCLEOTIDE SEQUENCE [LARGE SCALE GENOMIC DNA]</scope>
</reference>
<sequence>MSSKRKSPVDGLALPLPPSKRQKVTVLSKCYICQRDVPGNPLSKGKSSSIVNLLESAKCRGDDVYVRLCKDGVESVEDLVEVVWHSGCYSSYTMRRNVDWSKCFFCKKKTYKKVTELINISTFTACQTIKRAATIQGDEAMLHLLLGVNDDLIAAEAKYNKNCYSLYTAKKVRDDKGESSNELHHENAFKQLVEELRPGLEQGRAYDMASLLIKYRDYLSEKGVTGDGYTSQRLKDRLKSSFAEEITFHQQLGKAKPELIYSSNVKLQDVINAWAIAQSNQEDDGNCKQIASLAGGIRAEMKTCSGITARPLDVKQVSLEAARQVVPDSLYWLIRFLVTGEAGKTNCPSQCSNTSNERQILSICQDIIHCSTNGRVKTPKHAGLAITVHHLTSSRRLITLLNKMGHCSSYDEMQAIDTGAALEGLAKANEFGMVIPSNISPGPFIQIAADNNDLNKEMLDGKNTTHATTMVVYQRKAFGPDLPPAPPVDHTTKRRSLQSTSSIYDIQECYAHGRRPAVSAYVNQVENKWFEDGKECFIDASRSDEVWRLMRLHPSSLQQASEPGDNQPVPGWSGFNAILFPEMAYESNIGYCPMIDGNSTEYSTIYTVLKHAQKLTSALG</sequence>
<keyword evidence="2" id="KW-1185">Reference proteome</keyword>
<accession>A0ABN8MA83</accession>
<dbReference type="PANTHER" id="PTHR46704">
    <property type="entry name" value="CXC DOMAIN-CONTAINING PROTEIN-RELATED"/>
    <property type="match status" value="1"/>
</dbReference>
<dbReference type="Proteomes" id="UP001159427">
    <property type="component" value="Unassembled WGS sequence"/>
</dbReference>
<gene>
    <name evidence="1" type="ORF">PEVE_00028993</name>
</gene>
<evidence type="ECO:0000313" key="2">
    <source>
        <dbReference type="Proteomes" id="UP001159427"/>
    </source>
</evidence>
<protein>
    <submittedName>
        <fullName evidence="1">Uncharacterized protein</fullName>
    </submittedName>
</protein>
<dbReference type="EMBL" id="CALNXI010000403">
    <property type="protein sequence ID" value="CAH3026403.1"/>
    <property type="molecule type" value="Genomic_DNA"/>
</dbReference>
<comment type="caution">
    <text evidence="1">The sequence shown here is derived from an EMBL/GenBank/DDBJ whole genome shotgun (WGS) entry which is preliminary data.</text>
</comment>
<evidence type="ECO:0000313" key="1">
    <source>
        <dbReference type="EMBL" id="CAH3026403.1"/>
    </source>
</evidence>
<name>A0ABN8MA83_9CNID</name>
<organism evidence="1 2">
    <name type="scientific">Porites evermanni</name>
    <dbReference type="NCBI Taxonomy" id="104178"/>
    <lineage>
        <taxon>Eukaryota</taxon>
        <taxon>Metazoa</taxon>
        <taxon>Cnidaria</taxon>
        <taxon>Anthozoa</taxon>
        <taxon>Hexacorallia</taxon>
        <taxon>Scleractinia</taxon>
        <taxon>Fungiina</taxon>
        <taxon>Poritidae</taxon>
        <taxon>Porites</taxon>
    </lineage>
</organism>
<dbReference type="PANTHER" id="PTHR46704:SF1">
    <property type="entry name" value="TELOMERE LENGTH REGULATION PROTEIN TEL2 HOMOLOG"/>
    <property type="match status" value="1"/>
</dbReference>